<dbReference type="GO" id="GO:0003700">
    <property type="term" value="F:DNA-binding transcription factor activity"/>
    <property type="evidence" value="ECO:0007669"/>
    <property type="project" value="TreeGrafter"/>
</dbReference>
<dbReference type="InterPro" id="IPR010982">
    <property type="entry name" value="Lambda_DNA-bd_dom_sf"/>
</dbReference>
<dbReference type="Gene3D" id="1.10.260.40">
    <property type="entry name" value="lambda repressor-like DNA-binding domains"/>
    <property type="match status" value="1"/>
</dbReference>
<proteinExistence type="predicted"/>
<dbReference type="PANTHER" id="PTHR46797:SF1">
    <property type="entry name" value="METHYLPHOSPHONATE SYNTHASE"/>
    <property type="match status" value="1"/>
</dbReference>
<dbReference type="PANTHER" id="PTHR46797">
    <property type="entry name" value="HTH-TYPE TRANSCRIPTIONAL REGULATOR"/>
    <property type="match status" value="1"/>
</dbReference>
<name>A0A6N3EZF3_9FIRM</name>
<dbReference type="GO" id="GO:0003677">
    <property type="term" value="F:DNA binding"/>
    <property type="evidence" value="ECO:0007669"/>
    <property type="project" value="UniProtKB-KW"/>
</dbReference>
<dbReference type="InterPro" id="IPR001387">
    <property type="entry name" value="Cro/C1-type_HTH"/>
</dbReference>
<dbReference type="SMART" id="SM00530">
    <property type="entry name" value="HTH_XRE"/>
    <property type="match status" value="1"/>
</dbReference>
<reference evidence="3" key="1">
    <citation type="submission" date="2019-11" db="EMBL/GenBank/DDBJ databases">
        <authorList>
            <person name="Feng L."/>
        </authorList>
    </citation>
    <scope>NUCLEOTIDE SEQUENCE</scope>
    <source>
        <strain evidence="3">VrattiLFYP33</strain>
    </source>
</reference>
<evidence type="ECO:0000259" key="2">
    <source>
        <dbReference type="PROSITE" id="PS50943"/>
    </source>
</evidence>
<dbReference type="AlphaFoldDB" id="A0A6N3EZF3"/>
<dbReference type="Pfam" id="PF01381">
    <property type="entry name" value="HTH_3"/>
    <property type="match status" value="1"/>
</dbReference>
<protein>
    <submittedName>
        <fullName evidence="3">Anaerobic benzoate catabolism transcriptional regulator</fullName>
    </submittedName>
</protein>
<dbReference type="SUPFAM" id="SSF47413">
    <property type="entry name" value="lambda repressor-like DNA-binding domains"/>
    <property type="match status" value="1"/>
</dbReference>
<organism evidence="3">
    <name type="scientific">Veillonella ratti</name>
    <dbReference type="NCBI Taxonomy" id="103892"/>
    <lineage>
        <taxon>Bacteria</taxon>
        <taxon>Bacillati</taxon>
        <taxon>Bacillota</taxon>
        <taxon>Negativicutes</taxon>
        <taxon>Veillonellales</taxon>
        <taxon>Veillonellaceae</taxon>
        <taxon>Veillonella</taxon>
    </lineage>
</organism>
<dbReference type="CDD" id="cd00093">
    <property type="entry name" value="HTH_XRE"/>
    <property type="match status" value="1"/>
</dbReference>
<dbReference type="OrthoDB" id="1629646at2"/>
<keyword evidence="1" id="KW-0238">DNA-binding</keyword>
<evidence type="ECO:0000313" key="3">
    <source>
        <dbReference type="EMBL" id="VYU45154.1"/>
    </source>
</evidence>
<feature type="domain" description="HTH cro/C1-type" evidence="2">
    <location>
        <begin position="16"/>
        <end position="72"/>
    </location>
</feature>
<dbReference type="PROSITE" id="PS50943">
    <property type="entry name" value="HTH_CROC1"/>
    <property type="match status" value="1"/>
</dbReference>
<gene>
    <name evidence="3" type="ORF">VRLFYP33_02095</name>
</gene>
<dbReference type="RefSeq" id="WP_021842090.1">
    <property type="nucleotide sequence ID" value="NZ_CACRUX010000092.1"/>
</dbReference>
<evidence type="ECO:0000256" key="1">
    <source>
        <dbReference type="ARBA" id="ARBA00023125"/>
    </source>
</evidence>
<accession>A0A6N3EZF3</accession>
<dbReference type="GO" id="GO:0005829">
    <property type="term" value="C:cytosol"/>
    <property type="evidence" value="ECO:0007669"/>
    <property type="project" value="TreeGrafter"/>
</dbReference>
<dbReference type="InterPro" id="IPR050807">
    <property type="entry name" value="TransReg_Diox_bact_type"/>
</dbReference>
<dbReference type="EMBL" id="CACRUX010000092">
    <property type="protein sequence ID" value="VYU45154.1"/>
    <property type="molecule type" value="Genomic_DNA"/>
</dbReference>
<sequence>MDEQKNSLFKCIGAKVTYYRTLRGLTQRELAEKIGISPSTLNKVERGAYNQNVSIAMLLDIAEGLDVDVTYFLTITEADKKVLF</sequence>